<evidence type="ECO:0000256" key="4">
    <source>
        <dbReference type="ARBA" id="ARBA00022741"/>
    </source>
</evidence>
<dbReference type="GO" id="GO:0046872">
    <property type="term" value="F:metal ion binding"/>
    <property type="evidence" value="ECO:0007669"/>
    <property type="project" value="UniProtKB-KW"/>
</dbReference>
<keyword evidence="6" id="KW-0460">Magnesium</keyword>
<accession>X0XYN7</accession>
<keyword evidence="4" id="KW-0547">Nucleotide-binding</keyword>
<evidence type="ECO:0000256" key="2">
    <source>
        <dbReference type="ARBA" id="ARBA00022694"/>
    </source>
</evidence>
<dbReference type="Pfam" id="PF10396">
    <property type="entry name" value="TrmE_N"/>
    <property type="match status" value="1"/>
</dbReference>
<organism evidence="11">
    <name type="scientific">marine sediment metagenome</name>
    <dbReference type="NCBI Taxonomy" id="412755"/>
    <lineage>
        <taxon>unclassified sequences</taxon>
        <taxon>metagenomes</taxon>
        <taxon>ecological metagenomes</taxon>
    </lineage>
</organism>
<dbReference type="GO" id="GO:0030488">
    <property type="term" value="P:tRNA methylation"/>
    <property type="evidence" value="ECO:0007669"/>
    <property type="project" value="TreeGrafter"/>
</dbReference>
<keyword evidence="7" id="KW-0630">Potassium</keyword>
<evidence type="ECO:0000256" key="6">
    <source>
        <dbReference type="ARBA" id="ARBA00022842"/>
    </source>
</evidence>
<feature type="domain" description="MnmE helical" evidence="10">
    <location>
        <begin position="158"/>
        <end position="248"/>
    </location>
</feature>
<dbReference type="AlphaFoldDB" id="X0XYN7"/>
<keyword evidence="3" id="KW-0479">Metal-binding</keyword>
<comment type="subcellular location">
    <subcellularLocation>
        <location evidence="1">Plastid</location>
        <location evidence="1">Chloroplast</location>
    </subcellularLocation>
</comment>
<proteinExistence type="predicted"/>
<keyword evidence="2" id="KW-0819">tRNA processing</keyword>
<dbReference type="Pfam" id="PF12631">
    <property type="entry name" value="MnmE_helical"/>
    <property type="match status" value="1"/>
</dbReference>
<dbReference type="InterPro" id="IPR018948">
    <property type="entry name" value="GTP-bd_TrmE_N"/>
</dbReference>
<feature type="non-terminal residue" evidence="11">
    <location>
        <position position="250"/>
    </location>
</feature>
<dbReference type="GO" id="GO:0005525">
    <property type="term" value="F:GTP binding"/>
    <property type="evidence" value="ECO:0007669"/>
    <property type="project" value="UniProtKB-KW"/>
</dbReference>
<dbReference type="PANTHER" id="PTHR42714">
    <property type="entry name" value="TRNA MODIFICATION GTPASE GTPBP3"/>
    <property type="match status" value="1"/>
</dbReference>
<dbReference type="InterPro" id="IPR027368">
    <property type="entry name" value="MnmE_dom2"/>
</dbReference>
<dbReference type="GO" id="GO:0042802">
    <property type="term" value="F:identical protein binding"/>
    <property type="evidence" value="ECO:0007669"/>
    <property type="project" value="UniProtKB-ARBA"/>
</dbReference>
<evidence type="ECO:0000256" key="8">
    <source>
        <dbReference type="ARBA" id="ARBA00023134"/>
    </source>
</evidence>
<sequence length="250" mass="27557">ILPEDSFCFDQMAHNSDTIAAIATSGGKGGIGIVKISGLNAFAVANAIFRPIDRRQNSNAVIHPAHQGKRPKAFEFETHRLYYGHIVDPQNDTLLDEVLLSAMKAPQTYTREDVVEINAHGGAVVLHAILQLVLKKGARLAEPGEFTQRAFVNGRIDLTQAEAVIDVINARTQKSLQLAAAQVTGKLREQMTSIRDGLVDLLARIEAAIDFPEDVAEFMQPEDTVKTLQKEVLEPLKRLIRNYGDAHVFR</sequence>
<evidence type="ECO:0000256" key="3">
    <source>
        <dbReference type="ARBA" id="ARBA00022723"/>
    </source>
</evidence>
<dbReference type="GO" id="GO:0002098">
    <property type="term" value="P:tRNA wobble uridine modification"/>
    <property type="evidence" value="ECO:0007669"/>
    <property type="project" value="TreeGrafter"/>
</dbReference>
<evidence type="ECO:0008006" key="12">
    <source>
        <dbReference type="Google" id="ProtNLM"/>
    </source>
</evidence>
<name>X0XYN7_9ZZZZ</name>
<dbReference type="GO" id="GO:0016787">
    <property type="term" value="F:hydrolase activity"/>
    <property type="evidence" value="ECO:0007669"/>
    <property type="project" value="UniProtKB-KW"/>
</dbReference>
<protein>
    <recommendedName>
        <fullName evidence="12">GTP-binding protein TrmE N-terminal domain-containing protein</fullName>
    </recommendedName>
</protein>
<evidence type="ECO:0000259" key="10">
    <source>
        <dbReference type="Pfam" id="PF12631"/>
    </source>
</evidence>
<evidence type="ECO:0000256" key="1">
    <source>
        <dbReference type="ARBA" id="ARBA00004229"/>
    </source>
</evidence>
<dbReference type="InterPro" id="IPR025867">
    <property type="entry name" value="MnmE_helical"/>
</dbReference>
<dbReference type="Gene3D" id="1.20.120.430">
    <property type="entry name" value="tRNA modification GTPase MnmE domain 2"/>
    <property type="match status" value="1"/>
</dbReference>
<evidence type="ECO:0000256" key="5">
    <source>
        <dbReference type="ARBA" id="ARBA00022801"/>
    </source>
</evidence>
<reference evidence="11" key="1">
    <citation type="journal article" date="2014" name="Front. Microbiol.">
        <title>High frequency of phylogenetically diverse reductive dehalogenase-homologous genes in deep subseafloor sedimentary metagenomes.</title>
        <authorList>
            <person name="Kawai M."/>
            <person name="Futagami T."/>
            <person name="Toyoda A."/>
            <person name="Takaki Y."/>
            <person name="Nishi S."/>
            <person name="Hori S."/>
            <person name="Arai W."/>
            <person name="Tsubouchi T."/>
            <person name="Morono Y."/>
            <person name="Uchiyama I."/>
            <person name="Ito T."/>
            <person name="Fujiyama A."/>
            <person name="Inagaki F."/>
            <person name="Takami H."/>
        </authorList>
    </citation>
    <scope>NUCLEOTIDE SEQUENCE</scope>
    <source>
        <strain evidence="11">Expedition CK06-06</strain>
    </source>
</reference>
<dbReference type="InterPro" id="IPR027266">
    <property type="entry name" value="TrmE/GcvT-like"/>
</dbReference>
<evidence type="ECO:0000259" key="9">
    <source>
        <dbReference type="Pfam" id="PF10396"/>
    </source>
</evidence>
<feature type="domain" description="GTP-binding protein TrmE N-terminal" evidence="9">
    <location>
        <begin position="18"/>
        <end position="155"/>
    </location>
</feature>
<dbReference type="Gene3D" id="3.30.1360.120">
    <property type="entry name" value="Probable tRNA modification gtpase trme, domain 1"/>
    <property type="match status" value="1"/>
</dbReference>
<dbReference type="SUPFAM" id="SSF103025">
    <property type="entry name" value="Folate-binding domain"/>
    <property type="match status" value="1"/>
</dbReference>
<evidence type="ECO:0000313" key="11">
    <source>
        <dbReference type="EMBL" id="GAG29866.1"/>
    </source>
</evidence>
<comment type="caution">
    <text evidence="11">The sequence shown here is derived from an EMBL/GenBank/DDBJ whole genome shotgun (WGS) entry which is preliminary data.</text>
</comment>
<dbReference type="GO" id="GO:0005829">
    <property type="term" value="C:cytosol"/>
    <property type="evidence" value="ECO:0007669"/>
    <property type="project" value="TreeGrafter"/>
</dbReference>
<dbReference type="FunFam" id="3.30.1360.120:FF:000003">
    <property type="entry name" value="tRNA modification GTPase MnmE"/>
    <property type="match status" value="1"/>
</dbReference>
<dbReference type="CDD" id="cd14858">
    <property type="entry name" value="TrmE_N"/>
    <property type="match status" value="1"/>
</dbReference>
<gene>
    <name evidence="11" type="ORF">S01H1_66315</name>
</gene>
<dbReference type="GO" id="GO:0009507">
    <property type="term" value="C:chloroplast"/>
    <property type="evidence" value="ECO:0007669"/>
    <property type="project" value="UniProtKB-SubCell"/>
</dbReference>
<feature type="non-terminal residue" evidence="11">
    <location>
        <position position="1"/>
    </location>
</feature>
<evidence type="ECO:0000256" key="7">
    <source>
        <dbReference type="ARBA" id="ARBA00022958"/>
    </source>
</evidence>
<keyword evidence="8" id="KW-0342">GTP-binding</keyword>
<dbReference type="PANTHER" id="PTHR42714:SF2">
    <property type="entry name" value="TRNA MODIFICATION GTPASE GTPBP3, MITOCHONDRIAL"/>
    <property type="match status" value="1"/>
</dbReference>
<dbReference type="SUPFAM" id="SSF116878">
    <property type="entry name" value="TrmE connector domain"/>
    <property type="match status" value="1"/>
</dbReference>
<dbReference type="EMBL" id="BARS01043841">
    <property type="protein sequence ID" value="GAG29866.1"/>
    <property type="molecule type" value="Genomic_DNA"/>
</dbReference>
<keyword evidence="5" id="KW-0378">Hydrolase</keyword>